<dbReference type="CDD" id="cd00161">
    <property type="entry name" value="beta-trefoil_Ricin-like"/>
    <property type="match status" value="1"/>
</dbReference>
<sequence>MPQLCLDVEGGVLVNGRLVRLWECNGTNAQRWVLRIGFTTQYTYTSDGLSSINNYFTQLSPSAAPGLCLGYPSGLNFGSRIELSDCVINARSSWGWGVRRIGGIVYPHIVSKFANLTAGSPQGINTTHSMLWMKSPTDPPPALPSVLLKSALDSAKCIARNGDPRTMSMYIQVLKKNDGGHSAL</sequence>
<dbReference type="Gene3D" id="2.80.10.50">
    <property type="match status" value="1"/>
</dbReference>
<dbReference type="EMBL" id="MCFL01000008">
    <property type="protein sequence ID" value="ORZ38575.1"/>
    <property type="molecule type" value="Genomic_DNA"/>
</dbReference>
<evidence type="ECO:0000313" key="1">
    <source>
        <dbReference type="EMBL" id="ORZ38575.1"/>
    </source>
</evidence>
<dbReference type="SUPFAM" id="SSF50370">
    <property type="entry name" value="Ricin B-like lectins"/>
    <property type="match status" value="1"/>
</dbReference>
<gene>
    <name evidence="1" type="ORF">BCR44DRAFT_1295470</name>
</gene>
<keyword evidence="2" id="KW-1185">Reference proteome</keyword>
<protein>
    <submittedName>
        <fullName evidence="1">Uncharacterized protein</fullName>
    </submittedName>
</protein>
<reference evidence="1 2" key="1">
    <citation type="submission" date="2016-07" db="EMBL/GenBank/DDBJ databases">
        <title>Pervasive Adenine N6-methylation of Active Genes in Fungi.</title>
        <authorList>
            <consortium name="DOE Joint Genome Institute"/>
            <person name="Mondo S.J."/>
            <person name="Dannebaum R.O."/>
            <person name="Kuo R.C."/>
            <person name="Labutti K."/>
            <person name="Haridas S."/>
            <person name="Kuo A."/>
            <person name="Salamov A."/>
            <person name="Ahrendt S.R."/>
            <person name="Lipzen A."/>
            <person name="Sullivan W."/>
            <person name="Andreopoulos W.B."/>
            <person name="Clum A."/>
            <person name="Lindquist E."/>
            <person name="Daum C."/>
            <person name="Ramamoorthy G.K."/>
            <person name="Gryganskyi A."/>
            <person name="Culley D."/>
            <person name="Magnuson J.K."/>
            <person name="James T.Y."/>
            <person name="O'Malley M.A."/>
            <person name="Stajich J.E."/>
            <person name="Spatafora J.W."/>
            <person name="Visel A."/>
            <person name="Grigoriev I.V."/>
        </authorList>
    </citation>
    <scope>NUCLEOTIDE SEQUENCE [LARGE SCALE GENOMIC DNA]</scope>
    <source>
        <strain evidence="1 2">PL171</strain>
    </source>
</reference>
<name>A0A1Y2HVD5_9FUNG</name>
<dbReference type="InterPro" id="IPR035992">
    <property type="entry name" value="Ricin_B-like_lectins"/>
</dbReference>
<organism evidence="1 2">
    <name type="scientific">Catenaria anguillulae PL171</name>
    <dbReference type="NCBI Taxonomy" id="765915"/>
    <lineage>
        <taxon>Eukaryota</taxon>
        <taxon>Fungi</taxon>
        <taxon>Fungi incertae sedis</taxon>
        <taxon>Blastocladiomycota</taxon>
        <taxon>Blastocladiomycetes</taxon>
        <taxon>Blastocladiales</taxon>
        <taxon>Catenariaceae</taxon>
        <taxon>Catenaria</taxon>
    </lineage>
</organism>
<comment type="caution">
    <text evidence="1">The sequence shown here is derived from an EMBL/GenBank/DDBJ whole genome shotgun (WGS) entry which is preliminary data.</text>
</comment>
<dbReference type="Proteomes" id="UP000193411">
    <property type="component" value="Unassembled WGS sequence"/>
</dbReference>
<dbReference type="OrthoDB" id="6770063at2759"/>
<proteinExistence type="predicted"/>
<evidence type="ECO:0000313" key="2">
    <source>
        <dbReference type="Proteomes" id="UP000193411"/>
    </source>
</evidence>
<dbReference type="AlphaFoldDB" id="A0A1Y2HVD5"/>
<accession>A0A1Y2HVD5</accession>
<dbReference type="PROSITE" id="PS50231">
    <property type="entry name" value="RICIN_B_LECTIN"/>
    <property type="match status" value="1"/>
</dbReference>